<proteinExistence type="predicted"/>
<organism evidence="1">
    <name type="scientific">Anguilla anguilla</name>
    <name type="common">European freshwater eel</name>
    <name type="synonym">Muraena anguilla</name>
    <dbReference type="NCBI Taxonomy" id="7936"/>
    <lineage>
        <taxon>Eukaryota</taxon>
        <taxon>Metazoa</taxon>
        <taxon>Chordata</taxon>
        <taxon>Craniata</taxon>
        <taxon>Vertebrata</taxon>
        <taxon>Euteleostomi</taxon>
        <taxon>Actinopterygii</taxon>
        <taxon>Neopterygii</taxon>
        <taxon>Teleostei</taxon>
        <taxon>Anguilliformes</taxon>
        <taxon>Anguillidae</taxon>
        <taxon>Anguilla</taxon>
    </lineage>
</organism>
<dbReference type="EMBL" id="GBXM01049984">
    <property type="protein sequence ID" value="JAH58593.1"/>
    <property type="molecule type" value="Transcribed_RNA"/>
</dbReference>
<accession>A0A0E9U0R9</accession>
<protein>
    <submittedName>
        <fullName evidence="1">Uncharacterized protein</fullName>
    </submittedName>
</protein>
<reference evidence="1" key="2">
    <citation type="journal article" date="2015" name="Fish Shellfish Immunol.">
        <title>Early steps in the European eel (Anguilla anguilla)-Vibrio vulnificus interaction in the gills: Role of the RtxA13 toxin.</title>
        <authorList>
            <person name="Callol A."/>
            <person name="Pajuelo D."/>
            <person name="Ebbesson L."/>
            <person name="Teles M."/>
            <person name="MacKenzie S."/>
            <person name="Amaro C."/>
        </authorList>
    </citation>
    <scope>NUCLEOTIDE SEQUENCE</scope>
</reference>
<name>A0A0E9U0R9_ANGAN</name>
<sequence length="27" mass="3053">MQSVVVLSYKRGGIKLSIHYKQDSMLA</sequence>
<reference evidence="1" key="1">
    <citation type="submission" date="2014-11" db="EMBL/GenBank/DDBJ databases">
        <authorList>
            <person name="Amaro Gonzalez C."/>
        </authorList>
    </citation>
    <scope>NUCLEOTIDE SEQUENCE</scope>
</reference>
<dbReference type="AlphaFoldDB" id="A0A0E9U0R9"/>
<evidence type="ECO:0000313" key="1">
    <source>
        <dbReference type="EMBL" id="JAH58593.1"/>
    </source>
</evidence>